<reference evidence="2 3" key="1">
    <citation type="submission" date="2019-07" db="EMBL/GenBank/DDBJ databases">
        <title>De Novo Assembly of kiwifruit Actinidia rufa.</title>
        <authorList>
            <person name="Sugita-Konishi S."/>
            <person name="Sato K."/>
            <person name="Mori E."/>
            <person name="Abe Y."/>
            <person name="Kisaki G."/>
            <person name="Hamano K."/>
            <person name="Suezawa K."/>
            <person name="Otani M."/>
            <person name="Fukuda T."/>
            <person name="Manabe T."/>
            <person name="Gomi K."/>
            <person name="Tabuchi M."/>
            <person name="Akimitsu K."/>
            <person name="Kataoka I."/>
        </authorList>
    </citation>
    <scope>NUCLEOTIDE SEQUENCE [LARGE SCALE GENOMIC DNA]</scope>
    <source>
        <strain evidence="3">cv. Fuchu</strain>
    </source>
</reference>
<evidence type="ECO:0000313" key="2">
    <source>
        <dbReference type="EMBL" id="GFZ18137.1"/>
    </source>
</evidence>
<protein>
    <submittedName>
        <fullName evidence="2">Uncharacterized protein</fullName>
    </submittedName>
</protein>
<gene>
    <name evidence="2" type="ORF">Acr_26g0014060</name>
</gene>
<accession>A0A7J0H4W5</accession>
<sequence length="119" mass="13675">MREGESSLSHHLRRRHRQSPPPLREQSDPRRDPIQFAAAIDREDVDGFSLLDSAEKFITDQKVVVIKSDQTHKLWSRTFKDCLILMLISKIRAKIPIMSSLSWVLISQLGLDFSVDFSG</sequence>
<evidence type="ECO:0000256" key="1">
    <source>
        <dbReference type="SAM" id="MobiDB-lite"/>
    </source>
</evidence>
<dbReference type="AlphaFoldDB" id="A0A7J0H4W5"/>
<comment type="caution">
    <text evidence="2">The sequence shown here is derived from an EMBL/GenBank/DDBJ whole genome shotgun (WGS) entry which is preliminary data.</text>
</comment>
<dbReference type="EMBL" id="BJWL01000026">
    <property type="protein sequence ID" value="GFZ18137.1"/>
    <property type="molecule type" value="Genomic_DNA"/>
</dbReference>
<feature type="region of interest" description="Disordered" evidence="1">
    <location>
        <begin position="1"/>
        <end position="31"/>
    </location>
</feature>
<name>A0A7J0H4W5_9ERIC</name>
<organism evidence="2 3">
    <name type="scientific">Actinidia rufa</name>
    <dbReference type="NCBI Taxonomy" id="165716"/>
    <lineage>
        <taxon>Eukaryota</taxon>
        <taxon>Viridiplantae</taxon>
        <taxon>Streptophyta</taxon>
        <taxon>Embryophyta</taxon>
        <taxon>Tracheophyta</taxon>
        <taxon>Spermatophyta</taxon>
        <taxon>Magnoliopsida</taxon>
        <taxon>eudicotyledons</taxon>
        <taxon>Gunneridae</taxon>
        <taxon>Pentapetalae</taxon>
        <taxon>asterids</taxon>
        <taxon>Ericales</taxon>
        <taxon>Actinidiaceae</taxon>
        <taxon>Actinidia</taxon>
    </lineage>
</organism>
<proteinExistence type="predicted"/>
<keyword evidence="3" id="KW-1185">Reference proteome</keyword>
<evidence type="ECO:0000313" key="3">
    <source>
        <dbReference type="Proteomes" id="UP000585474"/>
    </source>
</evidence>
<dbReference type="Proteomes" id="UP000585474">
    <property type="component" value="Unassembled WGS sequence"/>
</dbReference>